<reference evidence="1" key="1">
    <citation type="submission" date="2021-06" db="EMBL/GenBank/DDBJ databases">
        <authorList>
            <person name="Kallberg Y."/>
            <person name="Tangrot J."/>
            <person name="Rosling A."/>
        </authorList>
    </citation>
    <scope>NUCLEOTIDE SEQUENCE</scope>
    <source>
        <strain evidence="1">MA461A</strain>
    </source>
</reference>
<gene>
    <name evidence="1" type="ORF">RPERSI_LOCUS4899</name>
</gene>
<feature type="non-terminal residue" evidence="1">
    <location>
        <position position="81"/>
    </location>
</feature>
<protein>
    <submittedName>
        <fullName evidence="1">22018_t:CDS:1</fullName>
    </submittedName>
</protein>
<evidence type="ECO:0000313" key="1">
    <source>
        <dbReference type="EMBL" id="CAG8574777.1"/>
    </source>
</evidence>
<keyword evidence="2" id="KW-1185">Reference proteome</keyword>
<accession>A0ACA9M9F5</accession>
<dbReference type="Proteomes" id="UP000789920">
    <property type="component" value="Unassembled WGS sequence"/>
</dbReference>
<name>A0ACA9M9F5_9GLOM</name>
<organism evidence="1 2">
    <name type="scientific">Racocetra persica</name>
    <dbReference type="NCBI Taxonomy" id="160502"/>
    <lineage>
        <taxon>Eukaryota</taxon>
        <taxon>Fungi</taxon>
        <taxon>Fungi incertae sedis</taxon>
        <taxon>Mucoromycota</taxon>
        <taxon>Glomeromycotina</taxon>
        <taxon>Glomeromycetes</taxon>
        <taxon>Diversisporales</taxon>
        <taxon>Gigasporaceae</taxon>
        <taxon>Racocetra</taxon>
    </lineage>
</organism>
<comment type="caution">
    <text evidence="1">The sequence shown here is derived from an EMBL/GenBank/DDBJ whole genome shotgun (WGS) entry which is preliminary data.</text>
</comment>
<proteinExistence type="predicted"/>
<dbReference type="EMBL" id="CAJVQC010007064">
    <property type="protein sequence ID" value="CAG8574777.1"/>
    <property type="molecule type" value="Genomic_DNA"/>
</dbReference>
<evidence type="ECO:0000313" key="2">
    <source>
        <dbReference type="Proteomes" id="UP000789920"/>
    </source>
</evidence>
<sequence>MSKVIGNYQGRICKDPEIFDYPNHDDSHHPTYGPISNSHRTAISINCSNLKLIYRGDNIFGYSVSDFENLDGQGINDYYTR</sequence>